<evidence type="ECO:0000256" key="3">
    <source>
        <dbReference type="ARBA" id="ARBA00018615"/>
    </source>
</evidence>
<dbReference type="RefSeq" id="XP_005185901.1">
    <property type="nucleotide sequence ID" value="XM_005185844.3"/>
</dbReference>
<evidence type="ECO:0000256" key="4">
    <source>
        <dbReference type="ARBA" id="ARBA00022490"/>
    </source>
</evidence>
<evidence type="ECO:0000256" key="5">
    <source>
        <dbReference type="ARBA" id="ARBA00022664"/>
    </source>
</evidence>
<comment type="subcellular location">
    <subcellularLocation>
        <location evidence="1">Cytoplasm</location>
    </subcellularLocation>
</comment>
<evidence type="ECO:0000256" key="6">
    <source>
        <dbReference type="ARBA" id="ARBA00022728"/>
    </source>
</evidence>
<evidence type="ECO:0000256" key="8">
    <source>
        <dbReference type="ARBA" id="ARBA00032518"/>
    </source>
</evidence>
<keyword evidence="7" id="KW-0508">mRNA splicing</keyword>
<comment type="similarity">
    <text evidence="2">Belongs to the CRIPT family.</text>
</comment>
<keyword evidence="4" id="KW-0963">Cytoplasm</keyword>
<dbReference type="GO" id="GO:0030165">
    <property type="term" value="F:PDZ domain binding"/>
    <property type="evidence" value="ECO:0007669"/>
    <property type="project" value="TreeGrafter"/>
</dbReference>
<keyword evidence="6" id="KW-0747">Spliceosome</keyword>
<dbReference type="OrthoDB" id="147332at2759"/>
<dbReference type="VEuPathDB" id="VectorBase:MDOA005079"/>
<dbReference type="GO" id="GO:0008017">
    <property type="term" value="F:microtubule binding"/>
    <property type="evidence" value="ECO:0007669"/>
    <property type="project" value="TreeGrafter"/>
</dbReference>
<keyword evidence="10" id="KW-1185">Reference proteome</keyword>
<evidence type="ECO:0000313" key="11">
    <source>
        <dbReference type="RefSeq" id="XP_005185901.1"/>
    </source>
</evidence>
<dbReference type="PANTHER" id="PTHR11805:SF1">
    <property type="entry name" value="CYSTEINE-RICH PDZ-BINDING PROTEIN"/>
    <property type="match status" value="1"/>
</dbReference>
<dbReference type="GO" id="GO:0006397">
    <property type="term" value="P:mRNA processing"/>
    <property type="evidence" value="ECO:0007669"/>
    <property type="project" value="UniProtKB-KW"/>
</dbReference>
<dbReference type="EnsemblMetazoa" id="MDOA005079-RA">
    <property type="protein sequence ID" value="MDOA005079-PA"/>
    <property type="gene ID" value="MDOA005079"/>
</dbReference>
<dbReference type="GO" id="GO:0031122">
    <property type="term" value="P:cytoplasmic microtubule organization"/>
    <property type="evidence" value="ECO:0007669"/>
    <property type="project" value="TreeGrafter"/>
</dbReference>
<dbReference type="GO" id="GO:0008380">
    <property type="term" value="P:RNA splicing"/>
    <property type="evidence" value="ECO:0007669"/>
    <property type="project" value="UniProtKB-KW"/>
</dbReference>
<evidence type="ECO:0000256" key="2">
    <source>
        <dbReference type="ARBA" id="ARBA00009021"/>
    </source>
</evidence>
<name>A0A1I8MHZ3_MUSDO</name>
<evidence type="ECO:0000313" key="10">
    <source>
        <dbReference type="Proteomes" id="UP001652621"/>
    </source>
</evidence>
<evidence type="ECO:0000256" key="7">
    <source>
        <dbReference type="ARBA" id="ARBA00023187"/>
    </source>
</evidence>
<gene>
    <name evidence="9" type="primary">101894762</name>
    <name evidence="11" type="synonym">LOC101894762</name>
</gene>
<dbReference type="GeneID" id="101894762"/>
<dbReference type="AlphaFoldDB" id="A0A1I8MHZ3"/>
<dbReference type="InterPro" id="IPR019367">
    <property type="entry name" value="PDZ-binding_CRIPT"/>
</dbReference>
<evidence type="ECO:0000256" key="1">
    <source>
        <dbReference type="ARBA" id="ARBA00004496"/>
    </source>
</evidence>
<dbReference type="Pfam" id="PF10235">
    <property type="entry name" value="Cript"/>
    <property type="match status" value="1"/>
</dbReference>
<evidence type="ECO:0000313" key="9">
    <source>
        <dbReference type="EnsemblMetazoa" id="MDOA005079-PA"/>
    </source>
</evidence>
<accession>A0A1I8MHZ3</accession>
<protein>
    <recommendedName>
        <fullName evidence="3">Cysteine-rich PDZ-binding protein</fullName>
    </recommendedName>
    <alternativeName>
        <fullName evidence="8">Cysteine-rich interactor of PDZ three</fullName>
    </alternativeName>
</protein>
<proteinExistence type="inferred from homology"/>
<dbReference type="VEuPathDB" id="VectorBase:MDOMA2_008503"/>
<reference evidence="11" key="2">
    <citation type="submission" date="2025-04" db="UniProtKB">
        <authorList>
            <consortium name="RefSeq"/>
        </authorList>
    </citation>
    <scope>IDENTIFICATION</scope>
    <source>
        <strain evidence="11">Aabys</strain>
    </source>
</reference>
<dbReference type="eggNOG" id="KOG3476">
    <property type="taxonomic scope" value="Eukaryota"/>
</dbReference>
<dbReference type="GO" id="GO:0005681">
    <property type="term" value="C:spliceosomal complex"/>
    <property type="evidence" value="ECO:0007669"/>
    <property type="project" value="UniProtKB-KW"/>
</dbReference>
<sequence>MVCEKCEAKLAKVATPDPWKTGPARKINENKALSSAKDRYNPIGKTLPPCRICRQKVHQAGSHYCQACAYKKAICAMCGKKLMNIKNYKQSST</sequence>
<dbReference type="Proteomes" id="UP001652621">
    <property type="component" value="Unplaced"/>
</dbReference>
<dbReference type="STRING" id="7370.A0A1I8MHZ3"/>
<dbReference type="GO" id="GO:0030425">
    <property type="term" value="C:dendrite"/>
    <property type="evidence" value="ECO:0007669"/>
    <property type="project" value="TreeGrafter"/>
</dbReference>
<keyword evidence="5" id="KW-0507">mRNA processing</keyword>
<dbReference type="KEGG" id="mde:101894762"/>
<reference evidence="9" key="1">
    <citation type="submission" date="2020-05" db="UniProtKB">
        <authorList>
            <consortium name="EnsemblMetazoa"/>
        </authorList>
    </citation>
    <scope>IDENTIFICATION</scope>
    <source>
        <strain evidence="9">Aabys</strain>
    </source>
</reference>
<organism evidence="9">
    <name type="scientific">Musca domestica</name>
    <name type="common">House fly</name>
    <dbReference type="NCBI Taxonomy" id="7370"/>
    <lineage>
        <taxon>Eukaryota</taxon>
        <taxon>Metazoa</taxon>
        <taxon>Ecdysozoa</taxon>
        <taxon>Arthropoda</taxon>
        <taxon>Hexapoda</taxon>
        <taxon>Insecta</taxon>
        <taxon>Pterygota</taxon>
        <taxon>Neoptera</taxon>
        <taxon>Endopterygota</taxon>
        <taxon>Diptera</taxon>
        <taxon>Brachycera</taxon>
        <taxon>Muscomorpha</taxon>
        <taxon>Muscoidea</taxon>
        <taxon>Muscidae</taxon>
        <taxon>Musca</taxon>
    </lineage>
</organism>
<dbReference type="PANTHER" id="PTHR11805">
    <property type="entry name" value="CYSTEINE-RICH PDZ-BINDING PROTEIN"/>
    <property type="match status" value="1"/>
</dbReference>
<dbReference type="GO" id="GO:0005737">
    <property type="term" value="C:cytoplasm"/>
    <property type="evidence" value="ECO:0007669"/>
    <property type="project" value="UniProtKB-SubCell"/>
</dbReference>